<dbReference type="OrthoDB" id="6126271at2759"/>
<proteinExistence type="predicted"/>
<evidence type="ECO:0000313" key="2">
    <source>
        <dbReference type="Proteomes" id="UP000683360"/>
    </source>
</evidence>
<dbReference type="CDD" id="cd01671">
    <property type="entry name" value="CARD"/>
    <property type="match status" value="1"/>
</dbReference>
<dbReference type="Gene3D" id="1.10.533.10">
    <property type="entry name" value="Death Domain, Fas"/>
    <property type="match status" value="1"/>
</dbReference>
<comment type="caution">
    <text evidence="1">The sequence shown here is derived from an EMBL/GenBank/DDBJ whole genome shotgun (WGS) entry which is preliminary data.</text>
</comment>
<evidence type="ECO:0000313" key="1">
    <source>
        <dbReference type="EMBL" id="CAG2248021.1"/>
    </source>
</evidence>
<protein>
    <submittedName>
        <fullName evidence="1">Uncharacterized protein</fullName>
    </submittedName>
</protein>
<dbReference type="Proteomes" id="UP000683360">
    <property type="component" value="Unassembled WGS sequence"/>
</dbReference>
<keyword evidence="2" id="KW-1185">Reference proteome</keyword>
<name>A0A8S3UPJ2_MYTED</name>
<dbReference type="InterPro" id="IPR011029">
    <property type="entry name" value="DEATH-like_dom_sf"/>
</dbReference>
<accession>A0A8S3UPJ2</accession>
<gene>
    <name evidence="1" type="ORF">MEDL_59929</name>
</gene>
<dbReference type="SUPFAM" id="SSF47986">
    <property type="entry name" value="DEATH domain"/>
    <property type="match status" value="1"/>
</dbReference>
<dbReference type="AlphaFoldDB" id="A0A8S3UPJ2"/>
<sequence length="225" mass="25888">MLFERNIITIDVHDCVQVLETKSRQRRELMRILLDKADTTWIPSFINVLRLTGHETMLDNLLNFTSHVSDYQQPTSIIIGNTRLVEPNNFVARLFGDDDFNNQLNIVAVTSTDAIQEALDAGLIELWEGSIYLHLSSFSPALILSILNGEGDGKLQQFLVKFLQENKRLLNYFKGKKSLNFSIRELPNHEFLGSSDGKFYYRLLFPRPYNKRAHLCHTHATSRSC</sequence>
<reference evidence="1" key="1">
    <citation type="submission" date="2021-03" db="EMBL/GenBank/DDBJ databases">
        <authorList>
            <person name="Bekaert M."/>
        </authorList>
    </citation>
    <scope>NUCLEOTIDE SEQUENCE</scope>
</reference>
<dbReference type="EMBL" id="CAJPWZ010002921">
    <property type="protein sequence ID" value="CAG2248021.1"/>
    <property type="molecule type" value="Genomic_DNA"/>
</dbReference>
<organism evidence="1 2">
    <name type="scientific">Mytilus edulis</name>
    <name type="common">Blue mussel</name>
    <dbReference type="NCBI Taxonomy" id="6550"/>
    <lineage>
        <taxon>Eukaryota</taxon>
        <taxon>Metazoa</taxon>
        <taxon>Spiralia</taxon>
        <taxon>Lophotrochozoa</taxon>
        <taxon>Mollusca</taxon>
        <taxon>Bivalvia</taxon>
        <taxon>Autobranchia</taxon>
        <taxon>Pteriomorphia</taxon>
        <taxon>Mytilida</taxon>
        <taxon>Mytiloidea</taxon>
        <taxon>Mytilidae</taxon>
        <taxon>Mytilinae</taxon>
        <taxon>Mytilus</taxon>
    </lineage>
</organism>